<evidence type="ECO:0000313" key="6">
    <source>
        <dbReference type="EMBL" id="KAK6931662.1"/>
    </source>
</evidence>
<dbReference type="SUPFAM" id="SSF47954">
    <property type="entry name" value="Cyclin-like"/>
    <property type="match status" value="2"/>
</dbReference>
<dbReference type="EMBL" id="JBAMMX010000011">
    <property type="protein sequence ID" value="KAK6931662.1"/>
    <property type="molecule type" value="Genomic_DNA"/>
</dbReference>
<keyword evidence="3" id="KW-0131">Cell cycle</keyword>
<organism evidence="6 7">
    <name type="scientific">Dillenia turbinata</name>
    <dbReference type="NCBI Taxonomy" id="194707"/>
    <lineage>
        <taxon>Eukaryota</taxon>
        <taxon>Viridiplantae</taxon>
        <taxon>Streptophyta</taxon>
        <taxon>Embryophyta</taxon>
        <taxon>Tracheophyta</taxon>
        <taxon>Spermatophyta</taxon>
        <taxon>Magnoliopsida</taxon>
        <taxon>eudicotyledons</taxon>
        <taxon>Gunneridae</taxon>
        <taxon>Pentapetalae</taxon>
        <taxon>Dilleniales</taxon>
        <taxon>Dilleniaceae</taxon>
        <taxon>Dillenia</taxon>
    </lineage>
</organism>
<evidence type="ECO:0000313" key="7">
    <source>
        <dbReference type="Proteomes" id="UP001370490"/>
    </source>
</evidence>
<proteinExistence type="inferred from homology"/>
<gene>
    <name evidence="6" type="ORF">RJ641_003455</name>
</gene>
<accession>A0AAN8VQP2</accession>
<protein>
    <submittedName>
        <fullName evidence="6">Cyclin, N-terminal</fullName>
    </submittedName>
</protein>
<reference evidence="6 7" key="1">
    <citation type="submission" date="2023-12" db="EMBL/GenBank/DDBJ databases">
        <title>A high-quality genome assembly for Dillenia turbinata (Dilleniales).</title>
        <authorList>
            <person name="Chanderbali A."/>
        </authorList>
    </citation>
    <scope>NUCLEOTIDE SEQUENCE [LARGE SCALE GENOMIC DNA]</scope>
    <source>
        <strain evidence="6">LSX21</strain>
        <tissue evidence="6">Leaf</tissue>
    </source>
</reference>
<feature type="domain" description="Cyclin-like" evidence="5">
    <location>
        <begin position="369"/>
        <end position="456"/>
    </location>
</feature>
<evidence type="ECO:0000256" key="2">
    <source>
        <dbReference type="ARBA" id="ARBA00023127"/>
    </source>
</evidence>
<dbReference type="PROSITE" id="PS00292">
    <property type="entry name" value="CYCLINS"/>
    <property type="match status" value="1"/>
</dbReference>
<dbReference type="Pfam" id="PF02984">
    <property type="entry name" value="Cyclin_C"/>
    <property type="match status" value="1"/>
</dbReference>
<dbReference type="Pfam" id="PF00134">
    <property type="entry name" value="Cyclin_N"/>
    <property type="match status" value="1"/>
</dbReference>
<dbReference type="Gene3D" id="1.10.472.10">
    <property type="entry name" value="Cyclin-like"/>
    <property type="match status" value="2"/>
</dbReference>
<dbReference type="PANTHER" id="PTHR10177">
    <property type="entry name" value="CYCLINS"/>
    <property type="match status" value="1"/>
</dbReference>
<comment type="caution">
    <text evidence="6">The sequence shown here is derived from an EMBL/GenBank/DDBJ whole genome shotgun (WGS) entry which is preliminary data.</text>
</comment>
<keyword evidence="7" id="KW-1185">Reference proteome</keyword>
<keyword evidence="2 4" id="KW-0195">Cyclin</keyword>
<comment type="similarity">
    <text evidence="4">Belongs to the cyclin family.</text>
</comment>
<sequence length="540" mass="62049">MEFLQHSKKFRSKLPRRKRSQISPILRSSLSSAIDKVYSALSLDSTCSSRFSREISSNSSRVTFGLDYKPRTYSKKREFGEISAYGDEQFRRVTRSYNKCREIEKKEERRTVSNDEPEVSECSCVESCSEAADSRLFISIDSKLKKRVSNEAENFKQSRENEYSSAVTRSGEVPGDCLNSGAGKFKVKENKTVSITSGVQDEAKTTANFHSESTTELKTELLELDQDLACTEQFSYDDISNYASSYEIESETLAVNSETEFSDYSPSIWLETGSEFSEKSSGDSIPSPCFSLFREYSQHFFKPDSLPKFKSSKDEFTLLSLQDEEDEESYQLLRSRERKQVFIHDYAEEYLSTTEFGDLILQQRSLMVNWIVQQSTKKELQDETLFLGVTLLDRFLSRGFFKTKRYLQLAGMSCLSLATRIEENQPFNSARQKIYHIESNIYSRCEVVAMEWLVQEVLKFQCFVPTIYNFLWFYLKAARADAEVEKKAKNLAVLALIDHKQIGFWPSTVAAGLVILASMAANQDESCQRILEVYLLFKLF</sequence>
<dbReference type="InterPro" id="IPR036915">
    <property type="entry name" value="Cyclin-like_sf"/>
</dbReference>
<dbReference type="SMART" id="SM00385">
    <property type="entry name" value="CYCLIN"/>
    <property type="match status" value="1"/>
</dbReference>
<evidence type="ECO:0000259" key="5">
    <source>
        <dbReference type="SMART" id="SM00385"/>
    </source>
</evidence>
<dbReference type="InterPro" id="IPR039361">
    <property type="entry name" value="Cyclin"/>
</dbReference>
<keyword evidence="1" id="KW-0132">Cell division</keyword>
<dbReference type="GO" id="GO:0051301">
    <property type="term" value="P:cell division"/>
    <property type="evidence" value="ECO:0007669"/>
    <property type="project" value="UniProtKB-KW"/>
</dbReference>
<dbReference type="InterPro" id="IPR013763">
    <property type="entry name" value="Cyclin-like_dom"/>
</dbReference>
<dbReference type="Proteomes" id="UP001370490">
    <property type="component" value="Unassembled WGS sequence"/>
</dbReference>
<dbReference type="InterPro" id="IPR048258">
    <property type="entry name" value="Cyclins_cyclin-box"/>
</dbReference>
<dbReference type="AlphaFoldDB" id="A0AAN8VQP2"/>
<dbReference type="InterPro" id="IPR006671">
    <property type="entry name" value="Cyclin_N"/>
</dbReference>
<evidence type="ECO:0000256" key="3">
    <source>
        <dbReference type="ARBA" id="ARBA00023306"/>
    </source>
</evidence>
<evidence type="ECO:0000256" key="4">
    <source>
        <dbReference type="RuleBase" id="RU000383"/>
    </source>
</evidence>
<dbReference type="InterPro" id="IPR004367">
    <property type="entry name" value="Cyclin_C-dom"/>
</dbReference>
<name>A0AAN8VQP2_9MAGN</name>
<evidence type="ECO:0000256" key="1">
    <source>
        <dbReference type="ARBA" id="ARBA00022618"/>
    </source>
</evidence>